<dbReference type="AlphaFoldDB" id="A0A8S1QTE6"/>
<name>A0A8S1QTE6_9CILI</name>
<dbReference type="OrthoDB" id="10525797at2759"/>
<feature type="coiled-coil region" evidence="1">
    <location>
        <begin position="82"/>
        <end position="115"/>
    </location>
</feature>
<gene>
    <name evidence="2" type="ORF">PSON_ATCC_30995.1.T1160026</name>
</gene>
<evidence type="ECO:0000313" key="2">
    <source>
        <dbReference type="EMBL" id="CAD8118084.1"/>
    </source>
</evidence>
<proteinExistence type="predicted"/>
<sequence length="205" mass="24416">MTKEEIKEVVEAYLVDRFDKIWGKIKELEKKIQECEGKLTQQQTDNDKNLSIQNQNINEIESKFRNLITILEETQRSANQVIEKTALKLKEIENVKKNQQQKLEQLAQIQNYQQQILVSQQQQQQNQAQLQQQVFLQQNKPNQQEIQEYQIQTLQQAPEGMVFRMQNGNRYHRLNCENVKKFKSKMITRHEAEQSQLTKCQICKP</sequence>
<keyword evidence="3" id="KW-1185">Reference proteome</keyword>
<comment type="caution">
    <text evidence="2">The sequence shown here is derived from an EMBL/GenBank/DDBJ whole genome shotgun (WGS) entry which is preliminary data.</text>
</comment>
<reference evidence="2" key="1">
    <citation type="submission" date="2021-01" db="EMBL/GenBank/DDBJ databases">
        <authorList>
            <consortium name="Genoscope - CEA"/>
            <person name="William W."/>
        </authorList>
    </citation>
    <scope>NUCLEOTIDE SEQUENCE</scope>
</reference>
<keyword evidence="1" id="KW-0175">Coiled coil</keyword>
<organism evidence="2 3">
    <name type="scientific">Paramecium sonneborni</name>
    <dbReference type="NCBI Taxonomy" id="65129"/>
    <lineage>
        <taxon>Eukaryota</taxon>
        <taxon>Sar</taxon>
        <taxon>Alveolata</taxon>
        <taxon>Ciliophora</taxon>
        <taxon>Intramacronucleata</taxon>
        <taxon>Oligohymenophorea</taxon>
        <taxon>Peniculida</taxon>
        <taxon>Parameciidae</taxon>
        <taxon>Paramecium</taxon>
    </lineage>
</organism>
<dbReference type="Proteomes" id="UP000692954">
    <property type="component" value="Unassembled WGS sequence"/>
</dbReference>
<protein>
    <submittedName>
        <fullName evidence="2">Uncharacterized protein</fullName>
    </submittedName>
</protein>
<evidence type="ECO:0000313" key="3">
    <source>
        <dbReference type="Proteomes" id="UP000692954"/>
    </source>
</evidence>
<accession>A0A8S1QTE6</accession>
<evidence type="ECO:0000256" key="1">
    <source>
        <dbReference type="SAM" id="Coils"/>
    </source>
</evidence>
<dbReference type="EMBL" id="CAJJDN010000116">
    <property type="protein sequence ID" value="CAD8118084.1"/>
    <property type="molecule type" value="Genomic_DNA"/>
</dbReference>